<dbReference type="EMBL" id="CAJVPS010003377">
    <property type="protein sequence ID" value="CAG8587745.1"/>
    <property type="molecule type" value="Genomic_DNA"/>
</dbReference>
<evidence type="ECO:0000256" key="1">
    <source>
        <dbReference type="SAM" id="MobiDB-lite"/>
    </source>
</evidence>
<protein>
    <submittedName>
        <fullName evidence="2">967_t:CDS:1</fullName>
    </submittedName>
</protein>
<accession>A0A9N9G7Z7</accession>
<proteinExistence type="predicted"/>
<keyword evidence="3" id="KW-1185">Reference proteome</keyword>
<comment type="caution">
    <text evidence="2">The sequence shown here is derived from an EMBL/GenBank/DDBJ whole genome shotgun (WGS) entry which is preliminary data.</text>
</comment>
<reference evidence="2" key="1">
    <citation type="submission" date="2021-06" db="EMBL/GenBank/DDBJ databases">
        <authorList>
            <person name="Kallberg Y."/>
            <person name="Tangrot J."/>
            <person name="Rosling A."/>
        </authorList>
    </citation>
    <scope>NUCLEOTIDE SEQUENCE</scope>
    <source>
        <strain evidence="2">FL130A</strain>
    </source>
</reference>
<evidence type="ECO:0000313" key="3">
    <source>
        <dbReference type="Proteomes" id="UP000789508"/>
    </source>
</evidence>
<dbReference type="AlphaFoldDB" id="A0A9N9G7Z7"/>
<sequence length="339" mass="40011">MSKNSLTEDKNNPSDNEIEWYHGSRGIEDETLKLDGKKPFPSPDRFQQLAIALKEIRALRHSGEKTLSAKNRREIRLVYSPGLETFSINYKMKREMSIPLREILTIKILPVPHKEIDIKLQFVKRHRDIYKEGTQDQEFDNVTFFRSRRFRCKPFESIDSELVQNFVKRVQKAVYLIYVSMNRNPFDIAPGEIIHGEVGKGTYQEEEPRGSVDYFLAREKKLMAQEKEKEDKLLEKPLNIEMNILCKFGIEVRAIKWPIEGSYYHLKYFIEQKFKRPFNRVYCKVISDDTTTSIINNDKNKTDFVDINGYGCSWMPLYTEEEWKLVKKKLTICSKLVTK</sequence>
<evidence type="ECO:0000313" key="2">
    <source>
        <dbReference type="EMBL" id="CAG8587745.1"/>
    </source>
</evidence>
<dbReference type="OrthoDB" id="2341644at2759"/>
<name>A0A9N9G7Z7_9GLOM</name>
<gene>
    <name evidence="2" type="ORF">ALEPTO_LOCUS7563</name>
</gene>
<feature type="compositionally biased region" description="Basic and acidic residues" evidence="1">
    <location>
        <begin position="1"/>
        <end position="12"/>
    </location>
</feature>
<dbReference type="Proteomes" id="UP000789508">
    <property type="component" value="Unassembled WGS sequence"/>
</dbReference>
<organism evidence="2 3">
    <name type="scientific">Ambispora leptoticha</name>
    <dbReference type="NCBI Taxonomy" id="144679"/>
    <lineage>
        <taxon>Eukaryota</taxon>
        <taxon>Fungi</taxon>
        <taxon>Fungi incertae sedis</taxon>
        <taxon>Mucoromycota</taxon>
        <taxon>Glomeromycotina</taxon>
        <taxon>Glomeromycetes</taxon>
        <taxon>Archaeosporales</taxon>
        <taxon>Ambisporaceae</taxon>
        <taxon>Ambispora</taxon>
    </lineage>
</organism>
<feature type="region of interest" description="Disordered" evidence="1">
    <location>
        <begin position="1"/>
        <end position="23"/>
    </location>
</feature>